<feature type="signal peptide" evidence="1">
    <location>
        <begin position="1"/>
        <end position="25"/>
    </location>
</feature>
<keyword evidence="3" id="KW-1185">Reference proteome</keyword>
<evidence type="ECO:0008006" key="4">
    <source>
        <dbReference type="Google" id="ProtNLM"/>
    </source>
</evidence>
<reference evidence="2 3" key="1">
    <citation type="submission" date="2020-07" db="EMBL/GenBank/DDBJ databases">
        <authorList>
            <person name="Zhuang K."/>
            <person name="Ran Y."/>
        </authorList>
    </citation>
    <scope>NUCLEOTIDE SEQUENCE [LARGE SCALE GENOMIC DNA]</scope>
    <source>
        <strain evidence="2 3">WCH-YHL-001</strain>
    </source>
</reference>
<gene>
    <name evidence="2" type="ORF">H0264_15090</name>
</gene>
<feature type="chain" id="PRO_5039358605" description="Lipoprotein" evidence="1">
    <location>
        <begin position="26"/>
        <end position="185"/>
    </location>
</feature>
<protein>
    <recommendedName>
        <fullName evidence="4">Lipoprotein</fullName>
    </recommendedName>
</protein>
<dbReference type="EMBL" id="CP059399">
    <property type="protein sequence ID" value="QLY33376.1"/>
    <property type="molecule type" value="Genomic_DNA"/>
</dbReference>
<organism evidence="2 3">
    <name type="scientific">Nocardia huaxiensis</name>
    <dbReference type="NCBI Taxonomy" id="2755382"/>
    <lineage>
        <taxon>Bacteria</taxon>
        <taxon>Bacillati</taxon>
        <taxon>Actinomycetota</taxon>
        <taxon>Actinomycetes</taxon>
        <taxon>Mycobacteriales</taxon>
        <taxon>Nocardiaceae</taxon>
        <taxon>Nocardia</taxon>
    </lineage>
</organism>
<dbReference type="KEGG" id="nhu:H0264_15090"/>
<evidence type="ECO:0000313" key="2">
    <source>
        <dbReference type="EMBL" id="QLY33376.1"/>
    </source>
</evidence>
<dbReference type="PROSITE" id="PS51257">
    <property type="entry name" value="PROKAR_LIPOPROTEIN"/>
    <property type="match status" value="1"/>
</dbReference>
<name>A0A7D6VMS4_9NOCA</name>
<evidence type="ECO:0000256" key="1">
    <source>
        <dbReference type="SAM" id="SignalP"/>
    </source>
</evidence>
<dbReference type="Proteomes" id="UP000515512">
    <property type="component" value="Chromosome"/>
</dbReference>
<keyword evidence="1" id="KW-0732">Signal</keyword>
<proteinExistence type="predicted"/>
<accession>A0A7D6VMS4</accession>
<sequence>MKLLNPRGFGMLCTATAVTAGLVLAGCANEVEGTPTFSEVEVTSYKAEASASSAAATSSRQAAAQAQSISDNCTPFRKTTGTAVDRYNEFVDAHDGNTADQAAKRDTAANALDDAARTVESQLTSTGGALPADLSKKFTDYVAAARALAGAVRQMSSTSNVGPLNDASRAVNDTLNAVRDACPAK</sequence>
<evidence type="ECO:0000313" key="3">
    <source>
        <dbReference type="Proteomes" id="UP000515512"/>
    </source>
</evidence>
<dbReference type="AlphaFoldDB" id="A0A7D6VMS4"/>